<gene>
    <name evidence="2" type="ORF">OBE_03662</name>
</gene>
<evidence type="ECO:0000313" key="2">
    <source>
        <dbReference type="EMBL" id="EKC70894.1"/>
    </source>
</evidence>
<organism evidence="2">
    <name type="scientific">human gut metagenome</name>
    <dbReference type="NCBI Taxonomy" id="408170"/>
    <lineage>
        <taxon>unclassified sequences</taxon>
        <taxon>metagenomes</taxon>
        <taxon>organismal metagenomes</taxon>
    </lineage>
</organism>
<accession>K1TTA8</accession>
<reference evidence="2" key="1">
    <citation type="journal article" date="2013" name="Environ. Microbiol.">
        <title>Microbiota from the distal guts of lean and obese adolescents exhibit partial functional redundancy besides clear differences in community structure.</title>
        <authorList>
            <person name="Ferrer M."/>
            <person name="Ruiz A."/>
            <person name="Lanza F."/>
            <person name="Haange S.B."/>
            <person name="Oberbach A."/>
            <person name="Till H."/>
            <person name="Bargiela R."/>
            <person name="Campoy C."/>
            <person name="Segura M.T."/>
            <person name="Richter M."/>
            <person name="von Bergen M."/>
            <person name="Seifert J."/>
            <person name="Suarez A."/>
        </authorList>
    </citation>
    <scope>NUCLEOTIDE SEQUENCE</scope>
</reference>
<comment type="caution">
    <text evidence="2">The sequence shown here is derived from an EMBL/GenBank/DDBJ whole genome shotgun (WGS) entry which is preliminary data.</text>
</comment>
<feature type="transmembrane region" description="Helical" evidence="1">
    <location>
        <begin position="12"/>
        <end position="35"/>
    </location>
</feature>
<name>K1TTA8_9ZZZZ</name>
<keyword evidence="1" id="KW-0472">Membrane</keyword>
<feature type="non-terminal residue" evidence="2">
    <location>
        <position position="38"/>
    </location>
</feature>
<protein>
    <submittedName>
        <fullName evidence="2">Uncharacterized protein</fullName>
    </submittedName>
</protein>
<keyword evidence="1" id="KW-1133">Transmembrane helix</keyword>
<proteinExistence type="predicted"/>
<evidence type="ECO:0000256" key="1">
    <source>
        <dbReference type="SAM" id="Phobius"/>
    </source>
</evidence>
<dbReference type="EMBL" id="AJWZ01002462">
    <property type="protein sequence ID" value="EKC70894.1"/>
    <property type="molecule type" value="Genomic_DNA"/>
</dbReference>
<dbReference type="AlphaFoldDB" id="K1TTA8"/>
<sequence>MWAVMKKELKSYFYSPIGYVFIGLFLAIFSFIFYITTI</sequence>
<keyword evidence="1" id="KW-0812">Transmembrane</keyword>